<evidence type="ECO:0000256" key="1">
    <source>
        <dbReference type="ARBA" id="ARBA00022801"/>
    </source>
</evidence>
<evidence type="ECO:0000313" key="5">
    <source>
        <dbReference type="EMBL" id="MBM7555740.1"/>
    </source>
</evidence>
<sequence>MKKPEWACPSGKSLLILRMVKEMNDLKYLKLLSKQYPNIPAVSTEIINLKAILNLPKSPEHFLTDLHGEYEAFQHMLKTASGLIKFKIDQIFTGVIDADKKELATIIFYPEDKLKKLKESEEELTTEWYKTTLERIIKLCKVISSKYTRSKVRKALPENFSYIIEELLHLKGENKNKEGYRDEIIKTIIDIGQAEEFIISLSNLIQTFAVDKLHIIGDVFDRGPAPHKILDTLQDHHNCDIQWGNHDILWMGAALGQKSLIATAIRTTLRYGNLDLLEEAYGINMRPLARLARSFYKNIDCNNFCPKLIDEELDQQDKNITSKMQKAIAIIQFKLEGNLIKRRSEFNMNEALYLDKIDYEQGTIKLDGQEYELNNTDFPTIDPENPYQLNQQEQEVINQLSYSFKNNEKLQEHARFLFNNGSMYLKYNGNLLFHGCIPLNEAGDFSTIEINGELYQGKKLLDFFDDVVRKSYSYKFEEKDYRDWLWYLWRGELSPLFGKDKMTTFCRYFIDDKSLHQEQKNPYYQAREKEAICNKILNEFNLDPEEGHIINGHTPVKEKKGETPIKGNGKLLVIDGGISAFYQPKTGIAGYTLIYNSDEMRLISHKPFVSKEAALEGGNDIISSMRIVELKKKEKIADTDIGEKLNNKINNLMELLQAYKKGIIKEKYE</sequence>
<protein>
    <recommendedName>
        <fullName evidence="4">Fructose-1,6-bisphosphatase class 3</fullName>
        <shortName evidence="4">FBPase class 3</shortName>
        <ecNumber evidence="4">3.1.3.11</ecNumber>
    </recommendedName>
    <alternativeName>
        <fullName evidence="4">D-fructose-1,6-bisphosphate 1-phosphohydrolase class 3</fullName>
    </alternativeName>
</protein>
<comment type="cofactor">
    <cofactor evidence="4">
        <name>Mn(2+)</name>
        <dbReference type="ChEBI" id="CHEBI:29035"/>
    </cofactor>
</comment>
<accession>A0A939BM71</accession>
<comment type="similarity">
    <text evidence="4">Belongs to the FBPase class 3 family.</text>
</comment>
<reference evidence="5" key="1">
    <citation type="submission" date="2021-01" db="EMBL/GenBank/DDBJ databases">
        <title>Genomic Encyclopedia of Type Strains, Phase IV (KMG-IV): sequencing the most valuable type-strain genomes for metagenomic binning, comparative biology and taxonomic classification.</title>
        <authorList>
            <person name="Goeker M."/>
        </authorList>
    </citation>
    <scope>NUCLEOTIDE SEQUENCE</scope>
    <source>
        <strain evidence="5">DSM 23230</strain>
    </source>
</reference>
<dbReference type="Gene3D" id="3.60.21.10">
    <property type="match status" value="1"/>
</dbReference>
<keyword evidence="2 4" id="KW-0464">Manganese</keyword>
<evidence type="ECO:0000256" key="2">
    <source>
        <dbReference type="ARBA" id="ARBA00023211"/>
    </source>
</evidence>
<dbReference type="Pfam" id="PF06874">
    <property type="entry name" value="FBPase_2"/>
    <property type="match status" value="1"/>
</dbReference>
<proteinExistence type="inferred from homology"/>
<dbReference type="AlphaFoldDB" id="A0A939BM71"/>
<evidence type="ECO:0000256" key="3">
    <source>
        <dbReference type="ARBA" id="ARBA00023277"/>
    </source>
</evidence>
<dbReference type="SUPFAM" id="SSF56300">
    <property type="entry name" value="Metallo-dependent phosphatases"/>
    <property type="match status" value="1"/>
</dbReference>
<dbReference type="InterPro" id="IPR009164">
    <property type="entry name" value="FBPtase_class3"/>
</dbReference>
<dbReference type="PIRSF" id="PIRSF000906">
    <property type="entry name" value="FBPtase_Bacill"/>
    <property type="match status" value="1"/>
</dbReference>
<dbReference type="EMBL" id="JAFBDQ010000002">
    <property type="protein sequence ID" value="MBM7555740.1"/>
    <property type="molecule type" value="Genomic_DNA"/>
</dbReference>
<dbReference type="HAMAP" id="MF_01854">
    <property type="entry name" value="FBPase_class3"/>
    <property type="match status" value="1"/>
</dbReference>
<dbReference type="Proteomes" id="UP000774000">
    <property type="component" value="Unassembled WGS sequence"/>
</dbReference>
<organism evidence="5 6">
    <name type="scientific">Halanaerobacter jeridensis</name>
    <dbReference type="NCBI Taxonomy" id="706427"/>
    <lineage>
        <taxon>Bacteria</taxon>
        <taxon>Bacillati</taxon>
        <taxon>Bacillota</taxon>
        <taxon>Clostridia</taxon>
        <taxon>Halanaerobiales</taxon>
        <taxon>Halobacteroidaceae</taxon>
        <taxon>Halanaerobacter</taxon>
    </lineage>
</organism>
<comment type="pathway">
    <text evidence="4">Carbohydrate biosynthesis; gluconeogenesis.</text>
</comment>
<keyword evidence="6" id="KW-1185">Reference proteome</keyword>
<dbReference type="GO" id="GO:0042132">
    <property type="term" value="F:fructose 1,6-bisphosphate 1-phosphatase activity"/>
    <property type="evidence" value="ECO:0007669"/>
    <property type="project" value="UniProtKB-UniRule"/>
</dbReference>
<gene>
    <name evidence="4" type="primary">fbp</name>
    <name evidence="5" type="ORF">JOC47_000565</name>
</gene>
<comment type="caution">
    <text evidence="5">The sequence shown here is derived from an EMBL/GenBank/DDBJ whole genome shotgun (WGS) entry which is preliminary data.</text>
</comment>
<comment type="catalytic activity">
    <reaction evidence="4">
        <text>beta-D-fructose 1,6-bisphosphate + H2O = beta-D-fructose 6-phosphate + phosphate</text>
        <dbReference type="Rhea" id="RHEA:11064"/>
        <dbReference type="ChEBI" id="CHEBI:15377"/>
        <dbReference type="ChEBI" id="CHEBI:32966"/>
        <dbReference type="ChEBI" id="CHEBI:43474"/>
        <dbReference type="ChEBI" id="CHEBI:57634"/>
        <dbReference type="EC" id="3.1.3.11"/>
    </reaction>
</comment>
<dbReference type="EC" id="3.1.3.11" evidence="4"/>
<keyword evidence="3 4" id="KW-0119">Carbohydrate metabolism</keyword>
<name>A0A939BM71_9FIRM</name>
<dbReference type="GO" id="GO:0006094">
    <property type="term" value="P:gluconeogenesis"/>
    <property type="evidence" value="ECO:0007669"/>
    <property type="project" value="UniProtKB-UniRule"/>
</dbReference>
<evidence type="ECO:0000313" key="6">
    <source>
        <dbReference type="Proteomes" id="UP000774000"/>
    </source>
</evidence>
<dbReference type="InterPro" id="IPR029052">
    <property type="entry name" value="Metallo-depent_PP-like"/>
</dbReference>
<keyword evidence="1 4" id="KW-0378">Hydrolase</keyword>
<evidence type="ECO:0000256" key="4">
    <source>
        <dbReference type="HAMAP-Rule" id="MF_01854"/>
    </source>
</evidence>